<dbReference type="OrthoDB" id="38446at2157"/>
<dbReference type="InterPro" id="IPR026286">
    <property type="entry name" value="MaiA/AMDase"/>
</dbReference>
<dbReference type="KEGG" id="soh:D1869_03210"/>
<dbReference type="GeneID" id="42800222"/>
<dbReference type="EC" id="5.2.1.1" evidence="1"/>
<dbReference type="EMBL" id="CP045484">
    <property type="protein sequence ID" value="QGR16319.1"/>
    <property type="molecule type" value="Genomic_DNA"/>
</dbReference>
<organism evidence="2 3">
    <name type="scientific">Sulfurisphaera ohwakuensis</name>
    <dbReference type="NCBI Taxonomy" id="69656"/>
    <lineage>
        <taxon>Archaea</taxon>
        <taxon>Thermoproteota</taxon>
        <taxon>Thermoprotei</taxon>
        <taxon>Sulfolobales</taxon>
        <taxon>Sulfolobaceae</taxon>
        <taxon>Sulfurisphaera</taxon>
    </lineage>
</organism>
<reference evidence="2 3" key="1">
    <citation type="submission" date="2019-10" db="EMBL/GenBank/DDBJ databases">
        <title>Genome Sequences from Six Type Strain Members of the Archaeal Family Sulfolobaceae: Acidianus ambivalens, Acidianus infernus, Metallosphaera prunae, Stygiolobus azoricus, Sulfolobus metallicus, and Sulfurisphaera ohwakuensis.</title>
        <authorList>
            <person name="Counts J.A."/>
            <person name="Kelly R.M."/>
        </authorList>
    </citation>
    <scope>NUCLEOTIDE SEQUENCE [LARGE SCALE GENOMIC DNA]</scope>
    <source>
        <strain evidence="2 3">TA-1</strain>
    </source>
</reference>
<name>A0A650CEX2_SULOH</name>
<accession>A0A650CEX2</accession>
<dbReference type="GO" id="GO:0050076">
    <property type="term" value="F:maleate isomerase activity"/>
    <property type="evidence" value="ECO:0007669"/>
    <property type="project" value="UniProtKB-EC"/>
</dbReference>
<reference evidence="1 4" key="2">
    <citation type="submission" date="2020-08" db="EMBL/GenBank/DDBJ databases">
        <title>Genomic Encyclopedia of Type Strains, Phase IV (KMG-IV): sequencing the most valuable type-strain genomes for metagenomic binning, comparative biology and taxonomic classification.</title>
        <authorList>
            <person name="Goeker M."/>
        </authorList>
    </citation>
    <scope>NUCLEOTIDE SEQUENCE [LARGE SCALE GENOMIC DNA]</scope>
    <source>
        <strain evidence="1 4">DSM 12421</strain>
    </source>
</reference>
<dbReference type="EMBL" id="JACHFY010000002">
    <property type="protein sequence ID" value="MBB5252738.1"/>
    <property type="molecule type" value="Genomic_DNA"/>
</dbReference>
<keyword evidence="3" id="KW-1185">Reference proteome</keyword>
<evidence type="ECO:0000313" key="4">
    <source>
        <dbReference type="Proteomes" id="UP000582213"/>
    </source>
</evidence>
<sequence length="210" mass="24194">MISLIISEENPTLPRDVNDLYPGKFRIFTMKYYPGHGIRKDEQERMFKELEKIKKQVELADAIFYARSYGVFYRPGMEKMKKFFSKPVLIATESIITRLRELNAKKIYVITPYNQRRHEYEIKWLRDWGFDIVGSISLGRTGGEAIASTPHELVIEATKIAHQSSADAIYIACTILSTLPILKELEGRLPVVTASSSLFEVAREKKLIDF</sequence>
<gene>
    <name evidence="2" type="ORF">D1869_03210</name>
    <name evidence="1" type="ORF">HNQ62_000471</name>
</gene>
<evidence type="ECO:0000313" key="1">
    <source>
        <dbReference type="EMBL" id="MBB5252738.1"/>
    </source>
</evidence>
<dbReference type="Gene3D" id="3.40.50.12500">
    <property type="match status" value="1"/>
</dbReference>
<dbReference type="PANTHER" id="PTHR40267:SF1">
    <property type="entry name" value="BLR3294 PROTEIN"/>
    <property type="match status" value="1"/>
</dbReference>
<evidence type="ECO:0000313" key="3">
    <source>
        <dbReference type="Proteomes" id="UP000427373"/>
    </source>
</evidence>
<dbReference type="AlphaFoldDB" id="A0A650CEX2"/>
<dbReference type="RefSeq" id="WP_156013878.1">
    <property type="nucleotide sequence ID" value="NZ_CP045484.1"/>
</dbReference>
<protein>
    <submittedName>
        <fullName evidence="2">Maleate cis-trans isomerase</fullName>
    </submittedName>
    <submittedName>
        <fullName evidence="1">Maleate isomerase</fullName>
        <ecNumber evidence="1">5.2.1.1</ecNumber>
    </submittedName>
</protein>
<evidence type="ECO:0000313" key="2">
    <source>
        <dbReference type="EMBL" id="QGR16319.1"/>
    </source>
</evidence>
<dbReference type="Pfam" id="PF17645">
    <property type="entry name" value="Amdase"/>
    <property type="match status" value="1"/>
</dbReference>
<keyword evidence="2" id="KW-0413">Isomerase</keyword>
<dbReference type="Proteomes" id="UP000582213">
    <property type="component" value="Unassembled WGS sequence"/>
</dbReference>
<dbReference type="InterPro" id="IPR053714">
    <property type="entry name" value="Iso_Racemase_Enz_sf"/>
</dbReference>
<proteinExistence type="predicted"/>
<dbReference type="Proteomes" id="UP000427373">
    <property type="component" value="Chromosome"/>
</dbReference>
<dbReference type="PANTHER" id="PTHR40267">
    <property type="entry name" value="BLR3294 PROTEIN"/>
    <property type="match status" value="1"/>
</dbReference>